<accession>A0ABR8DPQ3</accession>
<reference evidence="2 3" key="1">
    <citation type="journal article" date="2020" name="ISME J.">
        <title>Comparative genomics reveals insights into cyanobacterial evolution and habitat adaptation.</title>
        <authorList>
            <person name="Chen M.Y."/>
            <person name="Teng W.K."/>
            <person name="Zhao L."/>
            <person name="Hu C.X."/>
            <person name="Zhou Y.K."/>
            <person name="Han B.P."/>
            <person name="Song L.R."/>
            <person name="Shu W.S."/>
        </authorList>
    </citation>
    <scope>NUCLEOTIDE SEQUENCE [LARGE SCALE GENOMIC DNA]</scope>
    <source>
        <strain evidence="2 3">FACHB-838</strain>
    </source>
</reference>
<name>A0ABR8DPQ3_9NOSO</name>
<organism evidence="2 3">
    <name type="scientific">Nostoc flagelliforme FACHB-838</name>
    <dbReference type="NCBI Taxonomy" id="2692904"/>
    <lineage>
        <taxon>Bacteria</taxon>
        <taxon>Bacillati</taxon>
        <taxon>Cyanobacteriota</taxon>
        <taxon>Cyanophyceae</taxon>
        <taxon>Nostocales</taxon>
        <taxon>Nostocaceae</taxon>
        <taxon>Nostoc</taxon>
    </lineage>
</organism>
<feature type="transmembrane region" description="Helical" evidence="1">
    <location>
        <begin position="107"/>
        <end position="124"/>
    </location>
</feature>
<comment type="caution">
    <text evidence="2">The sequence shown here is derived from an EMBL/GenBank/DDBJ whole genome shotgun (WGS) entry which is preliminary data.</text>
</comment>
<sequence length="188" mass="21535">MTQTLTQAELIKFDSPASRVNISWRDRAYELSYWTETGMEKENLLQKVMDLLLPSKYFIAMDQGWSDWDLEIYQGIWSKVQLKVCTENHGGNKRVLRMRCALRMSQFATMAMVGYCLFTILAIVLGMPEIATVTIAVGILNAAFILYQNFQLGRILYQVLEIVARRVKLLPIQTTSNKSVRESAILQS</sequence>
<feature type="transmembrane region" description="Helical" evidence="1">
    <location>
        <begin position="130"/>
        <end position="147"/>
    </location>
</feature>
<keyword evidence="1" id="KW-0812">Transmembrane</keyword>
<evidence type="ECO:0000256" key="1">
    <source>
        <dbReference type="SAM" id="Phobius"/>
    </source>
</evidence>
<proteinExistence type="predicted"/>
<keyword evidence="1" id="KW-1133">Transmembrane helix</keyword>
<keyword evidence="1" id="KW-0472">Membrane</keyword>
<gene>
    <name evidence="2" type="ORF">H6G97_16485</name>
</gene>
<evidence type="ECO:0000313" key="2">
    <source>
        <dbReference type="EMBL" id="MBD2531093.1"/>
    </source>
</evidence>
<dbReference type="RefSeq" id="WP_190941800.1">
    <property type="nucleotide sequence ID" value="NZ_JACJSI010000029.1"/>
</dbReference>
<evidence type="ECO:0000313" key="3">
    <source>
        <dbReference type="Proteomes" id="UP000623440"/>
    </source>
</evidence>
<protein>
    <submittedName>
        <fullName evidence="2">Uncharacterized protein</fullName>
    </submittedName>
</protein>
<dbReference type="EMBL" id="JACJSI010000029">
    <property type="protein sequence ID" value="MBD2531093.1"/>
    <property type="molecule type" value="Genomic_DNA"/>
</dbReference>
<dbReference type="Proteomes" id="UP000623440">
    <property type="component" value="Unassembled WGS sequence"/>
</dbReference>
<keyword evidence="3" id="KW-1185">Reference proteome</keyword>